<gene>
    <name evidence="1" type="ORF">GCM10007940_27990</name>
</gene>
<sequence>MKVVLKILTLILIFSACKQVQTVESDSEIAEKQVVQVEKIVEAKTPVETRMNKEFILGTWQNIDHKDINFILNLNVDKDFVAGEYCSKALKFFLEDCAGDDGGEYCSVRGPLNSLNIEIGMESCITAEVSKGEIQRQDSIIVLTLVESAGEYGKDHLVPKSLKLKKISNEPFL</sequence>
<dbReference type="AlphaFoldDB" id="A0AA37SR33"/>
<dbReference type="RefSeq" id="WP_235294386.1">
    <property type="nucleotide sequence ID" value="NZ_BSOH01000015.1"/>
</dbReference>
<evidence type="ECO:0000313" key="2">
    <source>
        <dbReference type="Proteomes" id="UP001156666"/>
    </source>
</evidence>
<evidence type="ECO:0000313" key="1">
    <source>
        <dbReference type="EMBL" id="GLR18184.1"/>
    </source>
</evidence>
<name>A0AA37SR33_9BACT</name>
<protein>
    <recommendedName>
        <fullName evidence="3">Lipoprotein</fullName>
    </recommendedName>
</protein>
<accession>A0AA37SR33</accession>
<reference evidence="1" key="1">
    <citation type="journal article" date="2014" name="Int. J. Syst. Evol. Microbiol.">
        <title>Complete genome sequence of Corynebacterium casei LMG S-19264T (=DSM 44701T), isolated from a smear-ripened cheese.</title>
        <authorList>
            <consortium name="US DOE Joint Genome Institute (JGI-PGF)"/>
            <person name="Walter F."/>
            <person name="Albersmeier A."/>
            <person name="Kalinowski J."/>
            <person name="Ruckert C."/>
        </authorList>
    </citation>
    <scope>NUCLEOTIDE SEQUENCE</scope>
    <source>
        <strain evidence="1">NBRC 108769</strain>
    </source>
</reference>
<keyword evidence="2" id="KW-1185">Reference proteome</keyword>
<reference evidence="1" key="2">
    <citation type="submission" date="2023-01" db="EMBL/GenBank/DDBJ databases">
        <title>Draft genome sequence of Portibacter lacus strain NBRC 108769.</title>
        <authorList>
            <person name="Sun Q."/>
            <person name="Mori K."/>
        </authorList>
    </citation>
    <scope>NUCLEOTIDE SEQUENCE</scope>
    <source>
        <strain evidence="1">NBRC 108769</strain>
    </source>
</reference>
<organism evidence="1 2">
    <name type="scientific">Portibacter lacus</name>
    <dbReference type="NCBI Taxonomy" id="1099794"/>
    <lineage>
        <taxon>Bacteria</taxon>
        <taxon>Pseudomonadati</taxon>
        <taxon>Bacteroidota</taxon>
        <taxon>Saprospiria</taxon>
        <taxon>Saprospirales</taxon>
        <taxon>Haliscomenobacteraceae</taxon>
        <taxon>Portibacter</taxon>
    </lineage>
</organism>
<proteinExistence type="predicted"/>
<evidence type="ECO:0008006" key="3">
    <source>
        <dbReference type="Google" id="ProtNLM"/>
    </source>
</evidence>
<comment type="caution">
    <text evidence="1">The sequence shown here is derived from an EMBL/GenBank/DDBJ whole genome shotgun (WGS) entry which is preliminary data.</text>
</comment>
<dbReference type="Proteomes" id="UP001156666">
    <property type="component" value="Unassembled WGS sequence"/>
</dbReference>
<dbReference type="PROSITE" id="PS51257">
    <property type="entry name" value="PROKAR_LIPOPROTEIN"/>
    <property type="match status" value="1"/>
</dbReference>
<dbReference type="EMBL" id="BSOH01000015">
    <property type="protein sequence ID" value="GLR18184.1"/>
    <property type="molecule type" value="Genomic_DNA"/>
</dbReference>